<dbReference type="STRING" id="391595.RLO149_c038050"/>
<dbReference type="Proteomes" id="UP000001353">
    <property type="component" value="Chromosome"/>
</dbReference>
<name>F7ZCV5_ROSLO</name>
<dbReference type="Gene3D" id="2.40.10.10">
    <property type="entry name" value="Trypsin-like serine proteases"/>
    <property type="match status" value="2"/>
</dbReference>
<dbReference type="Pfam" id="PF13365">
    <property type="entry name" value="Trypsin_2"/>
    <property type="match status" value="1"/>
</dbReference>
<protein>
    <recommendedName>
        <fullName evidence="3">Trypsin-like peptidase domain-containing protein</fullName>
    </recommendedName>
</protein>
<keyword evidence="2" id="KW-1185">Reference proteome</keyword>
<dbReference type="SUPFAM" id="SSF50494">
    <property type="entry name" value="Trypsin-like serine proteases"/>
    <property type="match status" value="1"/>
</dbReference>
<reference evidence="1 2" key="1">
    <citation type="journal article" date="2011" name="BMC Genomics">
        <title>Comparative genome analysis and genome-guided physiological analysis of Roseobacter litoralis.</title>
        <authorList>
            <person name="Kalhoefer D."/>
            <person name="Thole S."/>
            <person name="Voget S."/>
            <person name="Lehmann R."/>
            <person name="Liesegang H."/>
            <person name="Wollher A."/>
            <person name="Daniel R."/>
            <person name="Simon M."/>
            <person name="Brinkhoff T."/>
        </authorList>
    </citation>
    <scope>NUCLEOTIDE SEQUENCE [LARGE SCALE GENOMIC DNA]</scope>
    <source>
        <strain evidence="2">ATCC 49566 / DSM 6996 / JCM 21268 / NBRC 15278 / OCh 149</strain>
    </source>
</reference>
<organism evidence="1 2">
    <name type="scientific">Roseobacter litoralis (strain ATCC 49566 / DSM 6996 / JCM 21268 / NBRC 15278 / OCh 149)</name>
    <dbReference type="NCBI Taxonomy" id="391595"/>
    <lineage>
        <taxon>Bacteria</taxon>
        <taxon>Pseudomonadati</taxon>
        <taxon>Pseudomonadota</taxon>
        <taxon>Alphaproteobacteria</taxon>
        <taxon>Rhodobacterales</taxon>
        <taxon>Roseobacteraceae</taxon>
        <taxon>Roseobacter</taxon>
    </lineage>
</organism>
<dbReference type="RefSeq" id="WP_013963598.1">
    <property type="nucleotide sequence ID" value="NC_015730.1"/>
</dbReference>
<proteinExistence type="predicted"/>
<dbReference type="InterPro" id="IPR043504">
    <property type="entry name" value="Peptidase_S1_PA_chymotrypsin"/>
</dbReference>
<evidence type="ECO:0000313" key="1">
    <source>
        <dbReference type="EMBL" id="AEI95716.1"/>
    </source>
</evidence>
<dbReference type="eggNOG" id="COG0265">
    <property type="taxonomic scope" value="Bacteria"/>
</dbReference>
<dbReference type="AlphaFoldDB" id="F7ZCV5"/>
<evidence type="ECO:0000313" key="2">
    <source>
        <dbReference type="Proteomes" id="UP000001353"/>
    </source>
</evidence>
<dbReference type="KEGG" id="rli:RLO149_c038050"/>
<dbReference type="EMBL" id="CP002623">
    <property type="protein sequence ID" value="AEI95716.1"/>
    <property type="molecule type" value="Genomic_DNA"/>
</dbReference>
<dbReference type="HOGENOM" id="CLU_556516_0_0_5"/>
<dbReference type="OrthoDB" id="9758917at2"/>
<evidence type="ECO:0008006" key="3">
    <source>
        <dbReference type="Google" id="ProtNLM"/>
    </source>
</evidence>
<dbReference type="InterPro" id="IPR009003">
    <property type="entry name" value="Peptidase_S1_PA"/>
</dbReference>
<accession>F7ZCV5</accession>
<gene>
    <name evidence="1" type="ordered locus">RLO149_c038050</name>
</gene>
<sequence length="490" mass="52029">MFDLLGRLTVVLTCIWAFPLLAQSPSTQMLSSARSDVGFVVATNCTDGQDRSGTAFVWPTSKQVITARHVVAGCNTINIVFKNHGTFSAGPIREIRAQDLIALELDSPTGATVQTLTDAFPPLHSQVAVVGFALGAPTADDKLLTVTTGNQPPPAKLRDLLPSAERNTVAQNGPWELDTAILRLDGNLTHGHSGAPVFDHQGRVVAIGAGGLKSGATGIVWAVNASYLLDQSNWSSVSAGQAVNPETNLSFSVQSPQSTINTVNCGNFSLSLSRKSTFYEIAATVDDPLGLQQLQNAVGFGLPLNFNELVFEVWEDLVSGAVIPLPQGSDLRPSSSGCTATVGNGVAIWIRSYDASGDANFQFSIQNFSLQLESDLGFAIGPNVFDPNFTYSYPLSRPDGFMANRKGVAGPTVPVDHANMYQNYGFVSHIGRGPHYFGVAALRRSSFINTPLLAQCQATGNSTACSQALPPLYDWAVATLSVHMSTMPPI</sequence>